<evidence type="ECO:0000256" key="1">
    <source>
        <dbReference type="SAM" id="MobiDB-lite"/>
    </source>
</evidence>
<feature type="compositionally biased region" description="Basic and acidic residues" evidence="1">
    <location>
        <begin position="113"/>
        <end position="130"/>
    </location>
</feature>
<accession>A0AAJ0M598</accession>
<feature type="region of interest" description="Disordered" evidence="1">
    <location>
        <begin position="33"/>
        <end position="239"/>
    </location>
</feature>
<gene>
    <name evidence="2" type="ORF">B0T15DRAFT_488334</name>
</gene>
<reference evidence="2" key="2">
    <citation type="submission" date="2023-06" db="EMBL/GenBank/DDBJ databases">
        <authorList>
            <consortium name="Lawrence Berkeley National Laboratory"/>
            <person name="Mondo S.J."/>
            <person name="Hensen N."/>
            <person name="Bonometti L."/>
            <person name="Westerberg I."/>
            <person name="Brannstrom I.O."/>
            <person name="Guillou S."/>
            <person name="Cros-Aarteil S."/>
            <person name="Calhoun S."/>
            <person name="Haridas S."/>
            <person name="Kuo A."/>
            <person name="Pangilinan J."/>
            <person name="Riley R."/>
            <person name="Labutti K."/>
            <person name="Andreopoulos B."/>
            <person name="Lipzen A."/>
            <person name="Chen C."/>
            <person name="Yanf M."/>
            <person name="Daum C."/>
            <person name="Ng V."/>
            <person name="Clum A."/>
            <person name="Steindorff A."/>
            <person name="Ohm R."/>
            <person name="Martin F."/>
            <person name="Silar P."/>
            <person name="Natvig D."/>
            <person name="Lalanne C."/>
            <person name="Gautier V."/>
            <person name="Ament-Velasquez S.L."/>
            <person name="Kruys A."/>
            <person name="Hutchinson M.I."/>
            <person name="Powell A.J."/>
            <person name="Barry K."/>
            <person name="Miller A.N."/>
            <person name="Grigoriev I.V."/>
            <person name="Debuchy R."/>
            <person name="Gladieux P."/>
            <person name="Thoren M.H."/>
            <person name="Johannesson H."/>
        </authorList>
    </citation>
    <scope>NUCLEOTIDE SEQUENCE</scope>
    <source>
        <strain evidence="2">CBS 333.67</strain>
    </source>
</reference>
<dbReference type="GeneID" id="87885329"/>
<comment type="caution">
    <text evidence="2">The sequence shown here is derived from an EMBL/GenBank/DDBJ whole genome shotgun (WGS) entry which is preliminary data.</text>
</comment>
<organism evidence="2 3">
    <name type="scientific">Chaetomium strumarium</name>
    <dbReference type="NCBI Taxonomy" id="1170767"/>
    <lineage>
        <taxon>Eukaryota</taxon>
        <taxon>Fungi</taxon>
        <taxon>Dikarya</taxon>
        <taxon>Ascomycota</taxon>
        <taxon>Pezizomycotina</taxon>
        <taxon>Sordariomycetes</taxon>
        <taxon>Sordariomycetidae</taxon>
        <taxon>Sordariales</taxon>
        <taxon>Chaetomiaceae</taxon>
        <taxon>Chaetomium</taxon>
    </lineage>
</organism>
<dbReference type="Proteomes" id="UP001273166">
    <property type="component" value="Unassembled WGS sequence"/>
</dbReference>
<dbReference type="EMBL" id="JAUDZG010000001">
    <property type="protein sequence ID" value="KAK3309616.1"/>
    <property type="molecule type" value="Genomic_DNA"/>
</dbReference>
<evidence type="ECO:0000313" key="2">
    <source>
        <dbReference type="EMBL" id="KAK3309616.1"/>
    </source>
</evidence>
<feature type="compositionally biased region" description="Basic and acidic residues" evidence="1">
    <location>
        <begin position="213"/>
        <end position="235"/>
    </location>
</feature>
<proteinExistence type="predicted"/>
<name>A0AAJ0M598_9PEZI</name>
<protein>
    <submittedName>
        <fullName evidence="2">Uncharacterized protein</fullName>
    </submittedName>
</protein>
<feature type="compositionally biased region" description="Basic and acidic residues" evidence="1">
    <location>
        <begin position="157"/>
        <end position="169"/>
    </location>
</feature>
<reference evidence="2" key="1">
    <citation type="journal article" date="2023" name="Mol. Phylogenet. Evol.">
        <title>Genome-scale phylogeny and comparative genomics of the fungal order Sordariales.</title>
        <authorList>
            <person name="Hensen N."/>
            <person name="Bonometti L."/>
            <person name="Westerberg I."/>
            <person name="Brannstrom I.O."/>
            <person name="Guillou S."/>
            <person name="Cros-Aarteil S."/>
            <person name="Calhoun S."/>
            <person name="Haridas S."/>
            <person name="Kuo A."/>
            <person name="Mondo S."/>
            <person name="Pangilinan J."/>
            <person name="Riley R."/>
            <person name="LaButti K."/>
            <person name="Andreopoulos B."/>
            <person name="Lipzen A."/>
            <person name="Chen C."/>
            <person name="Yan M."/>
            <person name="Daum C."/>
            <person name="Ng V."/>
            <person name="Clum A."/>
            <person name="Steindorff A."/>
            <person name="Ohm R.A."/>
            <person name="Martin F."/>
            <person name="Silar P."/>
            <person name="Natvig D.O."/>
            <person name="Lalanne C."/>
            <person name="Gautier V."/>
            <person name="Ament-Velasquez S.L."/>
            <person name="Kruys A."/>
            <person name="Hutchinson M.I."/>
            <person name="Powell A.J."/>
            <person name="Barry K."/>
            <person name="Miller A.N."/>
            <person name="Grigoriev I.V."/>
            <person name="Debuchy R."/>
            <person name="Gladieux P."/>
            <person name="Hiltunen Thoren M."/>
            <person name="Johannesson H."/>
        </authorList>
    </citation>
    <scope>NUCLEOTIDE SEQUENCE</scope>
    <source>
        <strain evidence="2">CBS 333.67</strain>
    </source>
</reference>
<dbReference type="RefSeq" id="XP_062725396.1">
    <property type="nucleotide sequence ID" value="XM_062866500.1"/>
</dbReference>
<dbReference type="AlphaFoldDB" id="A0AAJ0M598"/>
<sequence>MSQQPPNTLKAAQDEWKQLEELHSIISEFGQVHNLSMLDPNTDLPPSPEHNDDSEDDEGDQDDEERGQQNGKEGGQGTDPDTHMLFEDDEGLQHAILSDARLNAGPSDQEQDSTERGQEDHERSQQDDKAGGQGSKYDDGFDEEDVHRQLLEAMYQEEQRRAGPSHREPSTPTRPKRSRRESTVPGEIRIQGPLPSPNHDHSPVPLCTYFTRRRSEIPKQDDGTRSIEDENDRRRWGQTRVPRYMKETTDSLSDDILNAEKSGSVDPYTLASTTTMDGQQLRVSVGNVPVGLQDGPEE</sequence>
<keyword evidence="3" id="KW-1185">Reference proteome</keyword>
<feature type="compositionally biased region" description="Acidic residues" evidence="1">
    <location>
        <begin position="52"/>
        <end position="65"/>
    </location>
</feature>
<evidence type="ECO:0000313" key="3">
    <source>
        <dbReference type="Proteomes" id="UP001273166"/>
    </source>
</evidence>